<comment type="caution">
    <text evidence="1">The sequence shown here is derived from an EMBL/GenBank/DDBJ whole genome shotgun (WGS) entry which is preliminary data.</text>
</comment>
<name>A0A5A7QRT1_STRAF</name>
<sequence>MSSRRKVKYWSKRTRMIPCCKQACLEKACNRFDIIDLQISVARLGGQRALGCGGAIIVQLPNLMWHRVWTAGNHSMGGRLILLPPQGWLIVRSSYLQAPWFWKAHESERYVECATDTTGEYPESHVRQLNRPRGRGLAPSRAQDSLAALTRPVWLPLLGHFPYPRNSHFKLRLLSKMHYDFLFCGRTGFRKGSLMLEGASPLSDRSASSRKSEEVITDEPHAGKLARVVLAGLSPRSGMAVSGHPPLFTVREALFNTLRKDVHRGQNDSVIGMTTTYVLVNENHLDRIRVNNNVESGRPLP</sequence>
<keyword evidence="2" id="KW-1185">Reference proteome</keyword>
<gene>
    <name evidence="1" type="ORF">STAS_24816</name>
</gene>
<accession>A0A5A7QRT1</accession>
<reference evidence="2" key="1">
    <citation type="journal article" date="2019" name="Curr. Biol.">
        <title>Genome Sequence of Striga asiatica Provides Insight into the Evolution of Plant Parasitism.</title>
        <authorList>
            <person name="Yoshida S."/>
            <person name="Kim S."/>
            <person name="Wafula E.K."/>
            <person name="Tanskanen J."/>
            <person name="Kim Y.M."/>
            <person name="Honaas L."/>
            <person name="Yang Z."/>
            <person name="Spallek T."/>
            <person name="Conn C.E."/>
            <person name="Ichihashi Y."/>
            <person name="Cheong K."/>
            <person name="Cui S."/>
            <person name="Der J.P."/>
            <person name="Gundlach H."/>
            <person name="Jiao Y."/>
            <person name="Hori C."/>
            <person name="Ishida J.K."/>
            <person name="Kasahara H."/>
            <person name="Kiba T."/>
            <person name="Kim M.S."/>
            <person name="Koo N."/>
            <person name="Laohavisit A."/>
            <person name="Lee Y.H."/>
            <person name="Lumba S."/>
            <person name="McCourt P."/>
            <person name="Mortimer J.C."/>
            <person name="Mutuku J.M."/>
            <person name="Nomura T."/>
            <person name="Sasaki-Sekimoto Y."/>
            <person name="Seto Y."/>
            <person name="Wang Y."/>
            <person name="Wakatake T."/>
            <person name="Sakakibara H."/>
            <person name="Demura T."/>
            <person name="Yamaguchi S."/>
            <person name="Yoneyama K."/>
            <person name="Manabe R.I."/>
            <person name="Nelson D.C."/>
            <person name="Schulman A.H."/>
            <person name="Timko M.P."/>
            <person name="dePamphilis C.W."/>
            <person name="Choi D."/>
            <person name="Shirasu K."/>
        </authorList>
    </citation>
    <scope>NUCLEOTIDE SEQUENCE [LARGE SCALE GENOMIC DNA]</scope>
    <source>
        <strain evidence="2">cv. UVA1</strain>
    </source>
</reference>
<organism evidence="1 2">
    <name type="scientific">Striga asiatica</name>
    <name type="common">Asiatic witchweed</name>
    <name type="synonym">Buchnera asiatica</name>
    <dbReference type="NCBI Taxonomy" id="4170"/>
    <lineage>
        <taxon>Eukaryota</taxon>
        <taxon>Viridiplantae</taxon>
        <taxon>Streptophyta</taxon>
        <taxon>Embryophyta</taxon>
        <taxon>Tracheophyta</taxon>
        <taxon>Spermatophyta</taxon>
        <taxon>Magnoliopsida</taxon>
        <taxon>eudicotyledons</taxon>
        <taxon>Gunneridae</taxon>
        <taxon>Pentapetalae</taxon>
        <taxon>asterids</taxon>
        <taxon>lamiids</taxon>
        <taxon>Lamiales</taxon>
        <taxon>Orobanchaceae</taxon>
        <taxon>Buchnereae</taxon>
        <taxon>Striga</taxon>
    </lineage>
</organism>
<dbReference type="EMBL" id="BKCP01008037">
    <property type="protein sequence ID" value="GER47696.1"/>
    <property type="molecule type" value="Genomic_DNA"/>
</dbReference>
<evidence type="ECO:0000313" key="1">
    <source>
        <dbReference type="EMBL" id="GER47696.1"/>
    </source>
</evidence>
<dbReference type="AlphaFoldDB" id="A0A5A7QRT1"/>
<dbReference type="OrthoDB" id="4092844at2759"/>
<proteinExistence type="predicted"/>
<evidence type="ECO:0000313" key="2">
    <source>
        <dbReference type="Proteomes" id="UP000325081"/>
    </source>
</evidence>
<dbReference type="Proteomes" id="UP000325081">
    <property type="component" value="Unassembled WGS sequence"/>
</dbReference>
<protein>
    <submittedName>
        <fullName evidence="1">Neuralized-like protein 4</fullName>
    </submittedName>
</protein>